<accession>A0A1J1GRG5</accession>
<dbReference type="PANTHER" id="PTHR45942">
    <property type="entry name" value="PROTEIN PHOSPATASE 3 REGULATORY SUBUNIT B ALPHA ISOFORM TYPE 1"/>
    <property type="match status" value="1"/>
</dbReference>
<organism evidence="4 5">
    <name type="scientific">Plasmodium gallinaceum</name>
    <dbReference type="NCBI Taxonomy" id="5849"/>
    <lineage>
        <taxon>Eukaryota</taxon>
        <taxon>Sar</taxon>
        <taxon>Alveolata</taxon>
        <taxon>Apicomplexa</taxon>
        <taxon>Aconoidasida</taxon>
        <taxon>Haemosporida</taxon>
        <taxon>Plasmodiidae</taxon>
        <taxon>Plasmodium</taxon>
        <taxon>Plasmodium (Haemamoeba)</taxon>
    </lineage>
</organism>
<keyword evidence="2" id="KW-0677">Repeat</keyword>
<dbReference type="InterPro" id="IPR002048">
    <property type="entry name" value="EF_hand_dom"/>
</dbReference>
<dbReference type="SMART" id="SM00054">
    <property type="entry name" value="EFh"/>
    <property type="match status" value="2"/>
</dbReference>
<dbReference type="VEuPathDB" id="PlasmoDB:PGAL8A_00133900"/>
<comment type="caution">
    <text evidence="4">The sequence shown here is derived from an EMBL/GenBank/DDBJ whole genome shotgun (WGS) entry which is preliminary data.</text>
</comment>
<dbReference type="EMBL" id="CVMV01000019">
    <property type="protein sequence ID" value="CRG93634.1"/>
    <property type="molecule type" value="Genomic_DNA"/>
</dbReference>
<gene>
    <name evidence="4" type="ORF">PGAL8A_00133900</name>
</gene>
<dbReference type="SUPFAM" id="SSF47473">
    <property type="entry name" value="EF-hand"/>
    <property type="match status" value="1"/>
</dbReference>
<dbReference type="AlphaFoldDB" id="A0A1J1GRG5"/>
<sequence length="158" mass="18632">MDSNENETKKKESNYKFLNSDEINNLEYIFNKLKKNKNDNVSVQNLQKFLINSHNKDICDDLLDFFHSYGGTISLDDFLSALNCDMNEFKSKEKIKSLFEMLDANKKGYISFKNFVQSAKEFENEFDEETLKKIFNIIDLNNNDKILYEEFKNSISNI</sequence>
<feature type="domain" description="EF-hand" evidence="3">
    <location>
        <begin position="90"/>
        <end position="125"/>
    </location>
</feature>
<keyword evidence="1" id="KW-0479">Metal-binding</keyword>
<dbReference type="RefSeq" id="XP_028526456.1">
    <property type="nucleotide sequence ID" value="XM_028674868.1"/>
</dbReference>
<feature type="domain" description="EF-hand" evidence="3">
    <location>
        <begin position="126"/>
        <end position="158"/>
    </location>
</feature>
<dbReference type="CDD" id="cd00051">
    <property type="entry name" value="EFh"/>
    <property type="match status" value="1"/>
</dbReference>
<dbReference type="InterPro" id="IPR011992">
    <property type="entry name" value="EF-hand-dom_pair"/>
</dbReference>
<keyword evidence="5" id="KW-1185">Reference proteome</keyword>
<dbReference type="GeneID" id="39729864"/>
<evidence type="ECO:0000259" key="3">
    <source>
        <dbReference type="PROSITE" id="PS50222"/>
    </source>
</evidence>
<evidence type="ECO:0000256" key="2">
    <source>
        <dbReference type="ARBA" id="ARBA00022737"/>
    </source>
</evidence>
<dbReference type="Pfam" id="PF13499">
    <property type="entry name" value="EF-hand_7"/>
    <property type="match status" value="1"/>
</dbReference>
<protein>
    <submittedName>
        <fullName evidence="4">Calcium-binding protein, putative</fullName>
    </submittedName>
</protein>
<evidence type="ECO:0000313" key="4">
    <source>
        <dbReference type="EMBL" id="CRG93634.1"/>
    </source>
</evidence>
<reference evidence="4" key="1">
    <citation type="submission" date="2015-04" db="EMBL/GenBank/DDBJ databases">
        <authorList>
            <consortium name="Pathogen Informatics"/>
        </authorList>
    </citation>
    <scope>NUCLEOTIDE SEQUENCE [LARGE SCALE GENOMIC DNA]</scope>
    <source>
        <strain evidence="4">8A</strain>
    </source>
</reference>
<dbReference type="OMA" id="MHFDEFK"/>
<dbReference type="OrthoDB" id="26525at2759"/>
<dbReference type="PROSITE" id="PS50222">
    <property type="entry name" value="EF_HAND_2"/>
    <property type="match status" value="2"/>
</dbReference>
<name>A0A1J1GRG5_PLAGA</name>
<dbReference type="GO" id="GO:0005509">
    <property type="term" value="F:calcium ion binding"/>
    <property type="evidence" value="ECO:0007669"/>
    <property type="project" value="InterPro"/>
</dbReference>
<proteinExistence type="predicted"/>
<evidence type="ECO:0000256" key="1">
    <source>
        <dbReference type="ARBA" id="ARBA00022723"/>
    </source>
</evidence>
<dbReference type="Proteomes" id="UP000220797">
    <property type="component" value="Unassembled WGS sequence"/>
</dbReference>
<dbReference type="Gene3D" id="1.10.238.10">
    <property type="entry name" value="EF-hand"/>
    <property type="match status" value="1"/>
</dbReference>
<evidence type="ECO:0000313" key="5">
    <source>
        <dbReference type="Proteomes" id="UP000220797"/>
    </source>
</evidence>